<dbReference type="AlphaFoldDB" id="T1BZS1"/>
<proteinExistence type="predicted"/>
<dbReference type="PROSITE" id="PS51746">
    <property type="entry name" value="PPM_2"/>
    <property type="match status" value="1"/>
</dbReference>
<feature type="domain" description="PPM-type phosphatase" evidence="1">
    <location>
        <begin position="4"/>
        <end position="251"/>
    </location>
</feature>
<reference evidence="2" key="2">
    <citation type="journal article" date="2014" name="ISME J.">
        <title>Microbial stratification in low pH oxic and suboxic macroscopic growths along an acid mine drainage.</title>
        <authorList>
            <person name="Mendez-Garcia C."/>
            <person name="Mesa V."/>
            <person name="Sprenger R.R."/>
            <person name="Richter M."/>
            <person name="Diez M.S."/>
            <person name="Solano J."/>
            <person name="Bargiela R."/>
            <person name="Golyshina O.V."/>
            <person name="Manteca A."/>
            <person name="Ramos J.L."/>
            <person name="Gallego J.R."/>
            <person name="Llorente I."/>
            <person name="Martins Dos Santos V.A."/>
            <person name="Jensen O.N."/>
            <person name="Pelaez A.I."/>
            <person name="Sanchez J."/>
            <person name="Ferrer M."/>
        </authorList>
    </citation>
    <scope>NUCLEOTIDE SEQUENCE</scope>
</reference>
<name>T1BZS1_9ZZZZ</name>
<dbReference type="PANTHER" id="PTHR13832">
    <property type="entry name" value="PROTEIN PHOSPHATASE 2C"/>
    <property type="match status" value="1"/>
</dbReference>
<dbReference type="SMART" id="SM00331">
    <property type="entry name" value="PP2C_SIG"/>
    <property type="match status" value="1"/>
</dbReference>
<dbReference type="PANTHER" id="PTHR13832:SF827">
    <property type="entry name" value="PROTEIN PHOSPHATASE 1L"/>
    <property type="match status" value="1"/>
</dbReference>
<dbReference type="EMBL" id="AUZY01001324">
    <property type="protein sequence ID" value="EQD75217.1"/>
    <property type="molecule type" value="Genomic_DNA"/>
</dbReference>
<dbReference type="SMART" id="SM00332">
    <property type="entry name" value="PP2Cc"/>
    <property type="match status" value="1"/>
</dbReference>
<dbReference type="InterPro" id="IPR036457">
    <property type="entry name" value="PPM-type-like_dom_sf"/>
</dbReference>
<accession>T1BZS1</accession>
<evidence type="ECO:0000313" key="2">
    <source>
        <dbReference type="EMBL" id="EQD75217.1"/>
    </source>
</evidence>
<comment type="caution">
    <text evidence="2">The sequence shown here is derived from an EMBL/GenBank/DDBJ whole genome shotgun (WGS) entry which is preliminary data.</text>
</comment>
<dbReference type="SUPFAM" id="SSF81606">
    <property type="entry name" value="PP2C-like"/>
    <property type="match status" value="1"/>
</dbReference>
<dbReference type="Gene3D" id="3.60.40.10">
    <property type="entry name" value="PPM-type phosphatase domain"/>
    <property type="match status" value="1"/>
</dbReference>
<dbReference type="GO" id="GO:0004722">
    <property type="term" value="F:protein serine/threonine phosphatase activity"/>
    <property type="evidence" value="ECO:0007669"/>
    <property type="project" value="InterPro"/>
</dbReference>
<organism evidence="2">
    <name type="scientific">mine drainage metagenome</name>
    <dbReference type="NCBI Taxonomy" id="410659"/>
    <lineage>
        <taxon>unclassified sequences</taxon>
        <taxon>metagenomes</taxon>
        <taxon>ecological metagenomes</taxon>
    </lineage>
</organism>
<reference evidence="2" key="1">
    <citation type="submission" date="2013-08" db="EMBL/GenBank/DDBJ databases">
        <authorList>
            <person name="Mendez C."/>
            <person name="Richter M."/>
            <person name="Ferrer M."/>
            <person name="Sanchez J."/>
        </authorList>
    </citation>
    <scope>NUCLEOTIDE SEQUENCE</scope>
</reference>
<sequence>MQLDNAMMSIKGKMRERDEDAICLITSSLESEIDRQGEFFCALADGMGGMERGELASKLSISEARHIGTSMLSKDLSPAEIVNAIKRIFQNANEALISYAGRNGNAKMGTTLVVAYSNGTELYVGNVGDSRLYIFNGGKRSFRTADHSYVQMLTDQGIITEEEAKIHPRKNEMTRAIGLEDDPTPDIYRLRLFRGDSILLCCDGLWEAYDDKIMATTLMSNMSCRDSLESMILRANEVDGSDNISGILIGPVVETTEEGALKRPTKPIASE</sequence>
<gene>
    <name evidence="2" type="ORF">B1B_02248</name>
</gene>
<dbReference type="InterPro" id="IPR015655">
    <property type="entry name" value="PP2C"/>
</dbReference>
<evidence type="ECO:0000259" key="1">
    <source>
        <dbReference type="PROSITE" id="PS51746"/>
    </source>
</evidence>
<protein>
    <submittedName>
        <fullName evidence="2">Serine/threonine protein phosphatase</fullName>
    </submittedName>
</protein>
<dbReference type="CDD" id="cd00143">
    <property type="entry name" value="PP2Cc"/>
    <property type="match status" value="1"/>
</dbReference>
<dbReference type="InterPro" id="IPR001932">
    <property type="entry name" value="PPM-type_phosphatase-like_dom"/>
</dbReference>
<dbReference type="Pfam" id="PF00481">
    <property type="entry name" value="PP2C"/>
    <property type="match status" value="1"/>
</dbReference>